<evidence type="ECO:0000313" key="3">
    <source>
        <dbReference type="Proteomes" id="UP001642464"/>
    </source>
</evidence>
<sequence>MYETGAVMQSHDHDEYFYDPDEADDDADEESDHEYFSACLTQDSFVASGSEQGLLCQVAERLPFLNNVMQALHSRAGDEESLHRARKVNPFRASGRLARGAEHVPFLNNVMQGLHRVRGKSEELRRAKKKNPLGANGYVTKFGEHIPGLADTICCIHKFRGLDAEAERARAFSLHRMVGRQGAITQLAQLLPGTNLIAALLAEAKGDRKEAVKAMNLLKSWRDVASADGALARVAELLPGVDIISFGLMVNHGHFAHAVRAICKTRWVDVTAKSSTLTLSTGCVEDWVVQSVDSDVVVQPRATSLASGLVDVFIHLLDFDQHGNQRWVTRGLEHELPSACTRKKRRGLRRAFEDVKIMKANQAMHGMLDYLFLSSPCLVAYLVELANWAVYDWTASSPTSRCVLRTFSILFPPMVCRSLPDTAPSAGLGRAVQNSLPGVTTTHGQMPVNPSNFQIPAVHIEEKHTLCNLVPSVCAGASCVSISCVAAGMHSLLPLACLSGCLAGVGLLHRRIKSNLTRWLNQFNAESWKSMAAPVVPLTRQIEQSDELPPQSVLEWAIYENVPESVNEIFEPQGVTFEWSRTLLEDVGFAELFRNYVLHEWLSKQRKWNWMHPAFWILHFFEAPLRGFLNASFDGQHVPLVIPIELPAGNYSSGLWLPEIRVMLVLWLQFQNHHYVTGIEAVIIDGMLDQIANAVKAQSLPHDYDWREEDPRLTDFTEPINLKFDVALRWGREDCVFISPVLPASRSSEHNHLEILQDNLGQAVHRTEGLSSEAVLAEMRLCKLFHSNVN</sequence>
<keyword evidence="3" id="KW-1185">Reference proteome</keyword>
<dbReference type="EMBL" id="CAXAMM010004969">
    <property type="protein sequence ID" value="CAK9005535.1"/>
    <property type="molecule type" value="Genomic_DNA"/>
</dbReference>
<organism evidence="2 3">
    <name type="scientific">Durusdinium trenchii</name>
    <dbReference type="NCBI Taxonomy" id="1381693"/>
    <lineage>
        <taxon>Eukaryota</taxon>
        <taxon>Sar</taxon>
        <taxon>Alveolata</taxon>
        <taxon>Dinophyceae</taxon>
        <taxon>Suessiales</taxon>
        <taxon>Symbiodiniaceae</taxon>
        <taxon>Durusdinium</taxon>
    </lineage>
</organism>
<gene>
    <name evidence="2" type="ORF">SCF082_LOCUS8645</name>
</gene>
<name>A0ABP0ITW7_9DINO</name>
<dbReference type="Proteomes" id="UP001642464">
    <property type="component" value="Unassembled WGS sequence"/>
</dbReference>
<accession>A0ABP0ITW7</accession>
<evidence type="ECO:0000256" key="1">
    <source>
        <dbReference type="SAM" id="MobiDB-lite"/>
    </source>
</evidence>
<feature type="region of interest" description="Disordered" evidence="1">
    <location>
        <begin position="1"/>
        <end position="30"/>
    </location>
</feature>
<protein>
    <submittedName>
        <fullName evidence="2">Uncharacterized protein</fullName>
    </submittedName>
</protein>
<feature type="compositionally biased region" description="Acidic residues" evidence="1">
    <location>
        <begin position="17"/>
        <end position="30"/>
    </location>
</feature>
<evidence type="ECO:0000313" key="2">
    <source>
        <dbReference type="EMBL" id="CAK9005535.1"/>
    </source>
</evidence>
<reference evidence="2 3" key="1">
    <citation type="submission" date="2024-02" db="EMBL/GenBank/DDBJ databases">
        <authorList>
            <person name="Chen Y."/>
            <person name="Shah S."/>
            <person name="Dougan E. K."/>
            <person name="Thang M."/>
            <person name="Chan C."/>
        </authorList>
    </citation>
    <scope>NUCLEOTIDE SEQUENCE [LARGE SCALE GENOMIC DNA]</scope>
</reference>
<proteinExistence type="predicted"/>
<comment type="caution">
    <text evidence="2">The sequence shown here is derived from an EMBL/GenBank/DDBJ whole genome shotgun (WGS) entry which is preliminary data.</text>
</comment>